<protein>
    <recommendedName>
        <fullName evidence="4">Secreted protein</fullName>
    </recommendedName>
</protein>
<dbReference type="InParanoid" id="A0A2T3BAG3"/>
<evidence type="ECO:0000256" key="1">
    <source>
        <dbReference type="SAM" id="SignalP"/>
    </source>
</evidence>
<dbReference type="GeneID" id="36572286"/>
<accession>A0A2T3BAG3</accession>
<proteinExistence type="predicted"/>
<feature type="chain" id="PRO_5015777863" description="Secreted protein" evidence="1">
    <location>
        <begin position="35"/>
        <end position="136"/>
    </location>
</feature>
<name>A0A2T3BAG3_AMORE</name>
<sequence length="136" mass="14969">MPPAVKHPPATGRLFLFGICIVRWPLSLPARALGSPYCLVRTYITDGTRDVSLPIDRLYLPDLLHLSLSLSPFIFPTLPSLHLPTPQLLISSCRLLCSASHPSPLIKNLSHPLPPSYIINTSPPQLAHRCSIDSFT</sequence>
<evidence type="ECO:0000313" key="2">
    <source>
        <dbReference type="EMBL" id="PSS25288.1"/>
    </source>
</evidence>
<evidence type="ECO:0000313" key="3">
    <source>
        <dbReference type="Proteomes" id="UP000241818"/>
    </source>
</evidence>
<dbReference type="AlphaFoldDB" id="A0A2T3BAG3"/>
<dbReference type="RefSeq" id="XP_024723887.1">
    <property type="nucleotide sequence ID" value="XM_024864205.1"/>
</dbReference>
<keyword evidence="1" id="KW-0732">Signal</keyword>
<keyword evidence="3" id="KW-1185">Reference proteome</keyword>
<feature type="signal peptide" evidence="1">
    <location>
        <begin position="1"/>
        <end position="34"/>
    </location>
</feature>
<reference evidence="2 3" key="1">
    <citation type="journal article" date="2018" name="New Phytol.">
        <title>Comparative genomics and transcriptomics depict ericoid mycorrhizal fungi as versatile saprotrophs and plant mutualists.</title>
        <authorList>
            <person name="Martino E."/>
            <person name="Morin E."/>
            <person name="Grelet G.A."/>
            <person name="Kuo A."/>
            <person name="Kohler A."/>
            <person name="Daghino S."/>
            <person name="Barry K.W."/>
            <person name="Cichocki N."/>
            <person name="Clum A."/>
            <person name="Dockter R.B."/>
            <person name="Hainaut M."/>
            <person name="Kuo R.C."/>
            <person name="LaButti K."/>
            <person name="Lindahl B.D."/>
            <person name="Lindquist E.A."/>
            <person name="Lipzen A."/>
            <person name="Khouja H.R."/>
            <person name="Magnuson J."/>
            <person name="Murat C."/>
            <person name="Ohm R.A."/>
            <person name="Singer S.W."/>
            <person name="Spatafora J.W."/>
            <person name="Wang M."/>
            <person name="Veneault-Fourrey C."/>
            <person name="Henrissat B."/>
            <person name="Grigoriev I.V."/>
            <person name="Martin F.M."/>
            <person name="Perotto S."/>
        </authorList>
    </citation>
    <scope>NUCLEOTIDE SEQUENCE [LARGE SCALE GENOMIC DNA]</scope>
    <source>
        <strain evidence="2 3">ATCC 22711</strain>
    </source>
</reference>
<dbReference type="Proteomes" id="UP000241818">
    <property type="component" value="Unassembled WGS sequence"/>
</dbReference>
<gene>
    <name evidence="2" type="ORF">M430DRAFT_200457</name>
</gene>
<evidence type="ECO:0008006" key="4">
    <source>
        <dbReference type="Google" id="ProtNLM"/>
    </source>
</evidence>
<dbReference type="EMBL" id="KZ679007">
    <property type="protein sequence ID" value="PSS25288.1"/>
    <property type="molecule type" value="Genomic_DNA"/>
</dbReference>
<organism evidence="2 3">
    <name type="scientific">Amorphotheca resinae ATCC 22711</name>
    <dbReference type="NCBI Taxonomy" id="857342"/>
    <lineage>
        <taxon>Eukaryota</taxon>
        <taxon>Fungi</taxon>
        <taxon>Dikarya</taxon>
        <taxon>Ascomycota</taxon>
        <taxon>Pezizomycotina</taxon>
        <taxon>Leotiomycetes</taxon>
        <taxon>Helotiales</taxon>
        <taxon>Amorphothecaceae</taxon>
        <taxon>Amorphotheca</taxon>
    </lineage>
</organism>